<evidence type="ECO:0000313" key="2">
    <source>
        <dbReference type="EMBL" id="RAQ97540.1"/>
    </source>
</evidence>
<accession>A0A328VP30</accession>
<name>A0A328VP30_9CHLR</name>
<keyword evidence="3" id="KW-1185">Reference proteome</keyword>
<proteinExistence type="predicted"/>
<organism evidence="2 3">
    <name type="scientific">Thermogemmatispora tikiterensis</name>
    <dbReference type="NCBI Taxonomy" id="1825093"/>
    <lineage>
        <taxon>Bacteria</taxon>
        <taxon>Bacillati</taxon>
        <taxon>Chloroflexota</taxon>
        <taxon>Ktedonobacteria</taxon>
        <taxon>Thermogemmatisporales</taxon>
        <taxon>Thermogemmatisporaceae</taxon>
        <taxon>Thermogemmatispora</taxon>
    </lineage>
</organism>
<reference evidence="2 3" key="1">
    <citation type="submission" date="2016-08" db="EMBL/GenBank/DDBJ databases">
        <title>Analysis of Carbohydrate Active Enzymes in Thermogemmatispora T81 Reveals Carbohydrate Degradation Ability.</title>
        <authorList>
            <person name="Tomazini A."/>
            <person name="Lal S."/>
            <person name="Stott M."/>
            <person name="Henrissat B."/>
            <person name="Polikarpov I."/>
            <person name="Sparling R."/>
            <person name="Levin D.B."/>
        </authorList>
    </citation>
    <scope>NUCLEOTIDE SEQUENCE [LARGE SCALE GENOMIC DNA]</scope>
    <source>
        <strain evidence="2 3">T81</strain>
    </source>
</reference>
<comment type="caution">
    <text evidence="2">The sequence shown here is derived from an EMBL/GenBank/DDBJ whole genome shotgun (WGS) entry which is preliminary data.</text>
</comment>
<dbReference type="Proteomes" id="UP000248706">
    <property type="component" value="Unassembled WGS sequence"/>
</dbReference>
<protein>
    <submittedName>
        <fullName evidence="2">Uncharacterized protein</fullName>
    </submittedName>
</protein>
<feature type="region of interest" description="Disordered" evidence="1">
    <location>
        <begin position="76"/>
        <end position="95"/>
    </location>
</feature>
<dbReference type="EMBL" id="MCIF01000002">
    <property type="protein sequence ID" value="RAQ97540.1"/>
    <property type="molecule type" value="Genomic_DNA"/>
</dbReference>
<gene>
    <name evidence="2" type="ORF">A4R35_18530</name>
</gene>
<dbReference type="AlphaFoldDB" id="A0A328VP30"/>
<evidence type="ECO:0000256" key="1">
    <source>
        <dbReference type="SAM" id="MobiDB-lite"/>
    </source>
</evidence>
<sequence length="95" mass="11131">MEPSKRIEEYRERYDPRQLMRALRESLDERGRLRLLAGAGGYRWEAGFRFGEPASEEELEELEARLTGERCRSYRQAETPVERSTLPGGESFTVY</sequence>
<dbReference type="RefSeq" id="WP_112432000.1">
    <property type="nucleotide sequence ID" value="NZ_MCIF01000002.1"/>
</dbReference>
<evidence type="ECO:0000313" key="3">
    <source>
        <dbReference type="Proteomes" id="UP000248706"/>
    </source>
</evidence>